<dbReference type="GO" id="GO:0005737">
    <property type="term" value="C:cytoplasm"/>
    <property type="evidence" value="ECO:0007669"/>
    <property type="project" value="TreeGrafter"/>
</dbReference>
<dbReference type="GO" id="GO:0008173">
    <property type="term" value="F:RNA methyltransferase activity"/>
    <property type="evidence" value="ECO:0007669"/>
    <property type="project" value="UniProtKB-UniRule"/>
</dbReference>
<dbReference type="PANTHER" id="PTHR12315">
    <property type="entry name" value="BICOID-INTERACTING PROTEIN RELATED"/>
    <property type="match status" value="1"/>
</dbReference>
<dbReference type="CDD" id="cd02440">
    <property type="entry name" value="AdoMet_MTases"/>
    <property type="match status" value="1"/>
</dbReference>
<proteinExistence type="inferred from homology"/>
<name>A0A087U6B2_STEMI</name>
<evidence type="ECO:0000256" key="6">
    <source>
        <dbReference type="RuleBase" id="RU367087"/>
    </source>
</evidence>
<dbReference type="InterPro" id="IPR010675">
    <property type="entry name" value="Bin3_C"/>
</dbReference>
<accession>A0A087U6B2</accession>
<dbReference type="PANTHER" id="PTHR12315:SF1">
    <property type="entry name" value="RNA 5'-MONOPHOSPHATE METHYLTRANSFERASE"/>
    <property type="match status" value="1"/>
</dbReference>
<keyword evidence="2 6" id="KW-0489">Methyltransferase</keyword>
<evidence type="ECO:0000256" key="2">
    <source>
        <dbReference type="ARBA" id="ARBA00022603"/>
    </source>
</evidence>
<dbReference type="GO" id="GO:0008171">
    <property type="term" value="F:O-methyltransferase activity"/>
    <property type="evidence" value="ECO:0007669"/>
    <property type="project" value="UniProtKB-UniRule"/>
</dbReference>
<evidence type="ECO:0000256" key="1">
    <source>
        <dbReference type="ARBA" id="ARBA00008361"/>
    </source>
</evidence>
<feature type="domain" description="Bin3-type SAM" evidence="7">
    <location>
        <begin position="33"/>
        <end position="241"/>
    </location>
</feature>
<dbReference type="InterPro" id="IPR024160">
    <property type="entry name" value="BIN3_SAM-bd_dom"/>
</dbReference>
<dbReference type="InterPro" id="IPR039772">
    <property type="entry name" value="Bin3-like"/>
</dbReference>
<keyword evidence="4 5" id="KW-0949">S-adenosyl-L-methionine</keyword>
<dbReference type="EMBL" id="KK118409">
    <property type="protein sequence ID" value="KFM72901.1"/>
    <property type="molecule type" value="Genomic_DNA"/>
</dbReference>
<dbReference type="AlphaFoldDB" id="A0A087U6B2"/>
<dbReference type="PROSITE" id="PS51515">
    <property type="entry name" value="BIN3_SAM"/>
    <property type="match status" value="1"/>
</dbReference>
<dbReference type="Pfam" id="PF06859">
    <property type="entry name" value="Bin3"/>
    <property type="match status" value="1"/>
</dbReference>
<protein>
    <recommendedName>
        <fullName evidence="6">RNA methyltransferase</fullName>
        <ecNumber evidence="6">2.1.1.-</ecNumber>
    </recommendedName>
</protein>
<keyword evidence="9" id="KW-1185">Reference proteome</keyword>
<dbReference type="GO" id="GO:0032259">
    <property type="term" value="P:methylation"/>
    <property type="evidence" value="ECO:0007669"/>
    <property type="project" value="UniProtKB-KW"/>
</dbReference>
<keyword evidence="3 6" id="KW-0808">Transferase</keyword>
<comment type="similarity">
    <text evidence="1 6">Belongs to the methyltransferase superfamily.</text>
</comment>
<dbReference type="Gene3D" id="3.40.50.150">
    <property type="entry name" value="Vaccinia Virus protein VP39"/>
    <property type="match status" value="1"/>
</dbReference>
<sequence length="241" mass="27591">MAKSENSQNSEKFEPGAARFGNFINYYSFNSVSKRLEAIPSDLLSQLQLNIHPVVCLDIGCNSGDLTVGLYSHLTSNIDGTKMHVLGIDLDDVLITRCNESNQYPEFVTYQQIDIMDANSTAQLTAFLEKYNRTEFDLITCFSTTMWIHLNYGDSGLNNFLKTVSNITKFLLLEPQEWKCYKAAVRRMTRLNREAFAIKKLQVKEITGHITKFLQSECNMKFHACFGETSWGRSLYLFQKN</sequence>
<evidence type="ECO:0000259" key="7">
    <source>
        <dbReference type="PROSITE" id="PS51515"/>
    </source>
</evidence>
<evidence type="ECO:0000313" key="8">
    <source>
        <dbReference type="EMBL" id="KFM72901.1"/>
    </source>
</evidence>
<dbReference type="OMA" id="LNHHDQG"/>
<evidence type="ECO:0000256" key="5">
    <source>
        <dbReference type="PROSITE-ProRule" id="PRU00848"/>
    </source>
</evidence>
<dbReference type="SUPFAM" id="SSF53335">
    <property type="entry name" value="S-adenosyl-L-methionine-dependent methyltransferases"/>
    <property type="match status" value="1"/>
</dbReference>
<dbReference type="Proteomes" id="UP000054359">
    <property type="component" value="Unassembled WGS sequence"/>
</dbReference>
<evidence type="ECO:0000256" key="3">
    <source>
        <dbReference type="ARBA" id="ARBA00022679"/>
    </source>
</evidence>
<dbReference type="OrthoDB" id="273070at2759"/>
<feature type="non-terminal residue" evidence="8">
    <location>
        <position position="241"/>
    </location>
</feature>
<dbReference type="GO" id="GO:2000632">
    <property type="term" value="P:negative regulation of pre-miRNA processing"/>
    <property type="evidence" value="ECO:0007669"/>
    <property type="project" value="TreeGrafter"/>
</dbReference>
<evidence type="ECO:0000313" key="9">
    <source>
        <dbReference type="Proteomes" id="UP000054359"/>
    </source>
</evidence>
<reference evidence="8 9" key="1">
    <citation type="submission" date="2013-11" db="EMBL/GenBank/DDBJ databases">
        <title>Genome sequencing of Stegodyphus mimosarum.</title>
        <authorList>
            <person name="Bechsgaard J."/>
        </authorList>
    </citation>
    <scope>NUCLEOTIDE SEQUENCE [LARGE SCALE GENOMIC DNA]</scope>
</reference>
<organism evidence="8 9">
    <name type="scientific">Stegodyphus mimosarum</name>
    <name type="common">African social velvet spider</name>
    <dbReference type="NCBI Taxonomy" id="407821"/>
    <lineage>
        <taxon>Eukaryota</taxon>
        <taxon>Metazoa</taxon>
        <taxon>Ecdysozoa</taxon>
        <taxon>Arthropoda</taxon>
        <taxon>Chelicerata</taxon>
        <taxon>Arachnida</taxon>
        <taxon>Araneae</taxon>
        <taxon>Araneomorphae</taxon>
        <taxon>Entelegynae</taxon>
        <taxon>Eresoidea</taxon>
        <taxon>Eresidae</taxon>
        <taxon>Stegodyphus</taxon>
    </lineage>
</organism>
<evidence type="ECO:0000256" key="4">
    <source>
        <dbReference type="ARBA" id="ARBA00022691"/>
    </source>
</evidence>
<dbReference type="EC" id="2.1.1.-" evidence="6"/>
<dbReference type="InterPro" id="IPR029063">
    <property type="entry name" value="SAM-dependent_MTases_sf"/>
</dbReference>
<dbReference type="STRING" id="407821.A0A087U6B2"/>
<gene>
    <name evidence="8" type="ORF">X975_11480</name>
</gene>